<dbReference type="SUPFAM" id="SSF51735">
    <property type="entry name" value="NAD(P)-binding Rossmann-fold domains"/>
    <property type="match status" value="1"/>
</dbReference>
<sequence>MHKGKVIIAGGSGFLGIALARYLAGEGYEVFILSRHLLPPGVPARYIHWDGRTLGAWAAELEGATAVVNLTGKNVNCRYTTAALDEINDSRVDSVKVIGEAVRACRFPPAVWVQAGSLAIYGDAGDHVCDENAPHGEGIPVDTCLKWEGAFEAENTPHTRKVIYRISFVLGNGGGALRMLANLTKCYLGGAIGSGRQYISWLHVEDMNRLWLRAIEDERMSGVYNATAPEAVTNAGFMRELRSTLHRPWSPPMPAFLVPIGCFFLRTEPVLALTGRRGIPARLTQEGFEFRHAELPEALHDLFAK</sequence>
<dbReference type="PANTHER" id="PTHR11092">
    <property type="entry name" value="SUGAR NUCLEOTIDE EPIMERASE RELATED"/>
    <property type="match status" value="1"/>
</dbReference>
<comment type="caution">
    <text evidence="4">The sequence shown here is derived from an EMBL/GenBank/DDBJ whole genome shotgun (WGS) entry which is preliminary data.</text>
</comment>
<dbReference type="InterPro" id="IPR001509">
    <property type="entry name" value="Epimerase_deHydtase"/>
</dbReference>
<dbReference type="AlphaFoldDB" id="A0A366HCA2"/>
<dbReference type="InterPro" id="IPR010099">
    <property type="entry name" value="SDR39U1"/>
</dbReference>
<evidence type="ECO:0008006" key="6">
    <source>
        <dbReference type="Google" id="ProtNLM"/>
    </source>
</evidence>
<dbReference type="Pfam" id="PF08338">
    <property type="entry name" value="DUF1731"/>
    <property type="match status" value="1"/>
</dbReference>
<dbReference type="InterPro" id="IPR013549">
    <property type="entry name" value="DUF1731"/>
</dbReference>
<evidence type="ECO:0000313" key="4">
    <source>
        <dbReference type="EMBL" id="RBP39600.1"/>
    </source>
</evidence>
<dbReference type="NCBIfam" id="TIGR01777">
    <property type="entry name" value="yfcH"/>
    <property type="match status" value="1"/>
</dbReference>
<dbReference type="PANTHER" id="PTHR11092:SF0">
    <property type="entry name" value="EPIMERASE FAMILY PROTEIN SDR39U1"/>
    <property type="match status" value="1"/>
</dbReference>
<evidence type="ECO:0000259" key="2">
    <source>
        <dbReference type="Pfam" id="PF01370"/>
    </source>
</evidence>
<gene>
    <name evidence="4" type="ORF">DES53_10927</name>
</gene>
<feature type="domain" description="DUF1731" evidence="3">
    <location>
        <begin position="253"/>
        <end position="302"/>
    </location>
</feature>
<dbReference type="RefSeq" id="WP_113960501.1">
    <property type="nucleotide sequence ID" value="NZ_QNRR01000009.1"/>
</dbReference>
<dbReference type="Gene3D" id="3.40.50.720">
    <property type="entry name" value="NAD(P)-binding Rossmann-like Domain"/>
    <property type="match status" value="1"/>
</dbReference>
<dbReference type="OrthoDB" id="9801773at2"/>
<evidence type="ECO:0000256" key="1">
    <source>
        <dbReference type="ARBA" id="ARBA00009353"/>
    </source>
</evidence>
<proteinExistence type="inferred from homology"/>
<reference evidence="4 5" key="1">
    <citation type="submission" date="2018-06" db="EMBL/GenBank/DDBJ databases">
        <title>Genomic Encyclopedia of Type Strains, Phase IV (KMG-IV): sequencing the most valuable type-strain genomes for metagenomic binning, comparative biology and taxonomic classification.</title>
        <authorList>
            <person name="Goeker M."/>
        </authorList>
    </citation>
    <scope>NUCLEOTIDE SEQUENCE [LARGE SCALE GENOMIC DNA]</scope>
    <source>
        <strain evidence="4 5">DSM 25532</strain>
    </source>
</reference>
<dbReference type="EMBL" id="QNRR01000009">
    <property type="protein sequence ID" value="RBP39600.1"/>
    <property type="molecule type" value="Genomic_DNA"/>
</dbReference>
<protein>
    <recommendedName>
        <fullName evidence="6">TIGR01777 family protein</fullName>
    </recommendedName>
</protein>
<dbReference type="Proteomes" id="UP000253426">
    <property type="component" value="Unassembled WGS sequence"/>
</dbReference>
<name>A0A366HCA2_9BACT</name>
<organism evidence="4 5">
    <name type="scientific">Roseimicrobium gellanilyticum</name>
    <dbReference type="NCBI Taxonomy" id="748857"/>
    <lineage>
        <taxon>Bacteria</taxon>
        <taxon>Pseudomonadati</taxon>
        <taxon>Verrucomicrobiota</taxon>
        <taxon>Verrucomicrobiia</taxon>
        <taxon>Verrucomicrobiales</taxon>
        <taxon>Verrucomicrobiaceae</taxon>
        <taxon>Roseimicrobium</taxon>
    </lineage>
</organism>
<evidence type="ECO:0000259" key="3">
    <source>
        <dbReference type="Pfam" id="PF08338"/>
    </source>
</evidence>
<accession>A0A366HCA2</accession>
<dbReference type="CDD" id="cd05242">
    <property type="entry name" value="SDR_a8"/>
    <property type="match status" value="1"/>
</dbReference>
<comment type="similarity">
    <text evidence="1">Belongs to the NAD(P)-dependent epimerase/dehydratase family. SDR39U1 subfamily.</text>
</comment>
<feature type="domain" description="NAD-dependent epimerase/dehydratase" evidence="2">
    <location>
        <begin position="6"/>
        <end position="225"/>
    </location>
</feature>
<dbReference type="Pfam" id="PF01370">
    <property type="entry name" value="Epimerase"/>
    <property type="match status" value="1"/>
</dbReference>
<keyword evidence="5" id="KW-1185">Reference proteome</keyword>
<dbReference type="InterPro" id="IPR036291">
    <property type="entry name" value="NAD(P)-bd_dom_sf"/>
</dbReference>
<evidence type="ECO:0000313" key="5">
    <source>
        <dbReference type="Proteomes" id="UP000253426"/>
    </source>
</evidence>